<proteinExistence type="inferred from homology"/>
<dbReference type="EC" id="1.14.99.56" evidence="15"/>
<evidence type="ECO:0000256" key="13">
    <source>
        <dbReference type="ARBA" id="ARBA00044502"/>
    </source>
</evidence>
<reference evidence="18 20" key="1">
    <citation type="submission" date="2017-11" db="EMBL/GenBank/DDBJ databases">
        <title>De novo assembly and phasing of dikaryotic genomes from two isolates of Puccinia coronata f. sp. avenae, the causal agent of oat crown rust.</title>
        <authorList>
            <person name="Miller M.E."/>
            <person name="Zhang Y."/>
            <person name="Omidvar V."/>
            <person name="Sperschneider J."/>
            <person name="Schwessinger B."/>
            <person name="Raley C."/>
            <person name="Palmer J.M."/>
            <person name="Garnica D."/>
            <person name="Upadhyaya N."/>
            <person name="Rathjen J."/>
            <person name="Taylor J.M."/>
            <person name="Park R.F."/>
            <person name="Dodds P.N."/>
            <person name="Hirsch C.D."/>
            <person name="Kianian S.F."/>
            <person name="Figueroa M."/>
        </authorList>
    </citation>
    <scope>NUCLEOTIDE SEQUENCE [LARGE SCALE GENOMIC DNA]</scope>
    <source>
        <strain evidence="18">12SD80</strain>
    </source>
</reference>
<dbReference type="Pfam" id="PF03443">
    <property type="entry name" value="AA9"/>
    <property type="match status" value="1"/>
</dbReference>
<evidence type="ECO:0000256" key="16">
    <source>
        <dbReference type="SAM" id="MobiDB-lite"/>
    </source>
</evidence>
<keyword evidence="8" id="KW-0186">Copper</keyword>
<evidence type="ECO:0000256" key="15">
    <source>
        <dbReference type="ARBA" id="ARBA00047174"/>
    </source>
</evidence>
<keyword evidence="11" id="KW-0119">Carbohydrate metabolism</keyword>
<feature type="region of interest" description="Disordered" evidence="16">
    <location>
        <begin position="360"/>
        <end position="400"/>
    </location>
</feature>
<evidence type="ECO:0000256" key="2">
    <source>
        <dbReference type="ARBA" id="ARBA00004613"/>
    </source>
</evidence>
<keyword evidence="7" id="KW-0560">Oxidoreductase</keyword>
<dbReference type="Gene3D" id="2.70.50.70">
    <property type="match status" value="1"/>
</dbReference>
<feature type="compositionally biased region" description="Acidic residues" evidence="16">
    <location>
        <begin position="266"/>
        <end position="278"/>
    </location>
</feature>
<feature type="compositionally biased region" description="Low complexity" evidence="16">
    <location>
        <begin position="362"/>
        <end position="376"/>
    </location>
</feature>
<dbReference type="GO" id="GO:0046872">
    <property type="term" value="F:metal ion binding"/>
    <property type="evidence" value="ECO:0007669"/>
    <property type="project" value="UniProtKB-KW"/>
</dbReference>
<organism evidence="18 20">
    <name type="scientific">Puccinia coronata f. sp. avenae</name>
    <dbReference type="NCBI Taxonomy" id="200324"/>
    <lineage>
        <taxon>Eukaryota</taxon>
        <taxon>Fungi</taxon>
        <taxon>Dikarya</taxon>
        <taxon>Basidiomycota</taxon>
        <taxon>Pucciniomycotina</taxon>
        <taxon>Pucciniomycetes</taxon>
        <taxon>Pucciniales</taxon>
        <taxon>Pucciniaceae</taxon>
        <taxon>Puccinia</taxon>
    </lineage>
</organism>
<feature type="region of interest" description="Disordered" evidence="16">
    <location>
        <begin position="210"/>
        <end position="292"/>
    </location>
</feature>
<sequence>MAPAVAGHGYIKSWASSDDQKFLKAQKESDTAFRSAPSNIGWIGSHFVDSPAIVCGASDTPKGKVAPPGGKLFSAADHSAKKTLPVTAGGKVSLIIASNPGEGFAHPTGHILAYLGYCGESLAACQDFDASKTSYHQIQAEIDGIPKLRKQFNSEHEGDLWEVPIPKDIADGSYILRIMMIAFGQSNEAEGHQDQYYVFCGQIAVHGGSGSGPIPADDQPTITLPGGFKPGNIDPKSLPVPLSLTSNSSSTHDPKNHIKLKSLESDTGDDDDDKDKDEDEGKQSSDSQDAKPKIASACGDRCFKKKLTELADLAPGCAADQTDCLCKSHDFVKAYQACCNDHCEGLQETQAAVSEIYNKCGSPKPSSSPDSKSSSLLEDDLDEDSDLATKDSDESSLRSTEKKLLKATGLNAEDAVSLKQGDNQSTADSKRLPSACQGVCYKAKVTESELRHLAPSCKADDLNCLCRSHKWVCSYAACSKDNCASPQEAQNATDEIYAICGARLASSNRASLPTTDYIPVSSNPSSATRSKSSSCSKTCLRQISASSSCPSPDNLNCICQSHADVCAWAKCAEDKCFDEVDAIRLASDDIYDQCSKQ</sequence>
<dbReference type="GO" id="GO:0005576">
    <property type="term" value="C:extracellular region"/>
    <property type="evidence" value="ECO:0007669"/>
    <property type="project" value="UniProtKB-SubCell"/>
</dbReference>
<dbReference type="PROSITE" id="PS52012">
    <property type="entry name" value="CFEM"/>
    <property type="match status" value="1"/>
</dbReference>
<dbReference type="EMBL" id="PGCI01000638">
    <property type="protein sequence ID" value="PLW23261.1"/>
    <property type="molecule type" value="Genomic_DNA"/>
</dbReference>
<feature type="compositionally biased region" description="Basic and acidic residues" evidence="16">
    <location>
        <begin position="279"/>
        <end position="292"/>
    </location>
</feature>
<dbReference type="InterPro" id="IPR008427">
    <property type="entry name" value="Extracellular_membr_CFEM_dom"/>
</dbReference>
<evidence type="ECO:0000256" key="1">
    <source>
        <dbReference type="ARBA" id="ARBA00001973"/>
    </source>
</evidence>
<evidence type="ECO:0000256" key="8">
    <source>
        <dbReference type="ARBA" id="ARBA00023008"/>
    </source>
</evidence>
<dbReference type="PANTHER" id="PTHR33353:SF10">
    <property type="entry name" value="ENDO-BETA-1,4-GLUCANASE D"/>
    <property type="match status" value="1"/>
</dbReference>
<evidence type="ECO:0000313" key="20">
    <source>
        <dbReference type="Proteomes" id="UP000235392"/>
    </source>
</evidence>
<evidence type="ECO:0000313" key="19">
    <source>
        <dbReference type="EMBL" id="PLW38295.1"/>
    </source>
</evidence>
<feature type="compositionally biased region" description="Basic and acidic residues" evidence="16">
    <location>
        <begin position="252"/>
        <end position="264"/>
    </location>
</feature>
<keyword evidence="12" id="KW-0624">Polysaccharide degradation</keyword>
<comment type="similarity">
    <text evidence="13">Belongs to the polysaccharide monooxygenase AA9 family.</text>
</comment>
<evidence type="ECO:0000256" key="4">
    <source>
        <dbReference type="ARBA" id="ARBA00022723"/>
    </source>
</evidence>
<protein>
    <recommendedName>
        <fullName evidence="15">lytic cellulose monooxygenase (C4-dehydrogenating)</fullName>
        <ecNumber evidence="15">1.14.99.56</ecNumber>
    </recommendedName>
</protein>
<keyword evidence="6" id="KW-0136">Cellulose degradation</keyword>
<accession>A0A2N5TCN9</accession>
<keyword evidence="4" id="KW-0479">Metal-binding</keyword>
<keyword evidence="9" id="KW-0503">Monooxygenase</keyword>
<keyword evidence="3" id="KW-0964">Secreted</keyword>
<gene>
    <name evidence="19" type="ORF">PCASD_09019</name>
    <name evidence="18" type="ORF">PCASD_16434</name>
</gene>
<dbReference type="AlphaFoldDB" id="A0A2N5TCN9"/>
<dbReference type="InterPro" id="IPR049892">
    <property type="entry name" value="AA9"/>
</dbReference>
<evidence type="ECO:0000259" key="17">
    <source>
        <dbReference type="PROSITE" id="PS52012"/>
    </source>
</evidence>
<dbReference type="EMBL" id="PGCI01000130">
    <property type="protein sequence ID" value="PLW38295.1"/>
    <property type="molecule type" value="Genomic_DNA"/>
</dbReference>
<dbReference type="GO" id="GO:0030245">
    <property type="term" value="P:cellulose catabolic process"/>
    <property type="evidence" value="ECO:0007669"/>
    <property type="project" value="UniProtKB-KW"/>
</dbReference>
<evidence type="ECO:0000256" key="11">
    <source>
        <dbReference type="ARBA" id="ARBA00023277"/>
    </source>
</evidence>
<dbReference type="Proteomes" id="UP000235392">
    <property type="component" value="Unassembled WGS sequence"/>
</dbReference>
<dbReference type="GO" id="GO:0004497">
    <property type="term" value="F:monooxygenase activity"/>
    <property type="evidence" value="ECO:0007669"/>
    <property type="project" value="UniProtKB-KW"/>
</dbReference>
<feature type="compositionally biased region" description="Basic and acidic residues" evidence="16">
    <location>
        <begin position="387"/>
        <end position="400"/>
    </location>
</feature>
<comment type="catalytic activity">
    <reaction evidence="14">
        <text>[(1-&gt;4)-beta-D-glucosyl]n+m + reduced acceptor + O2 = 4-dehydro-beta-D-glucosyl-[(1-&gt;4)-beta-D-glucosyl]n-1 + [(1-&gt;4)-beta-D-glucosyl]m + acceptor + H2O.</text>
        <dbReference type="EC" id="1.14.99.56"/>
    </reaction>
</comment>
<keyword evidence="5" id="KW-0732">Signal</keyword>
<comment type="caution">
    <text evidence="18">The sequence shown here is derived from an EMBL/GenBank/DDBJ whole genome shotgun (WGS) entry which is preliminary data.</text>
</comment>
<feature type="domain" description="CFEM" evidence="17">
    <location>
        <begin position="507"/>
        <end position="597"/>
    </location>
</feature>
<dbReference type="Pfam" id="PF05730">
    <property type="entry name" value="CFEM"/>
    <property type="match status" value="1"/>
</dbReference>
<evidence type="ECO:0000256" key="14">
    <source>
        <dbReference type="ARBA" id="ARBA00045077"/>
    </source>
</evidence>
<comment type="cofactor">
    <cofactor evidence="1">
        <name>Cu(2+)</name>
        <dbReference type="ChEBI" id="CHEBI:29036"/>
    </cofactor>
</comment>
<evidence type="ECO:0000256" key="3">
    <source>
        <dbReference type="ARBA" id="ARBA00022525"/>
    </source>
</evidence>
<evidence type="ECO:0000256" key="10">
    <source>
        <dbReference type="ARBA" id="ARBA00023157"/>
    </source>
</evidence>
<evidence type="ECO:0000313" key="18">
    <source>
        <dbReference type="EMBL" id="PLW23261.1"/>
    </source>
</evidence>
<dbReference type="PANTHER" id="PTHR33353">
    <property type="entry name" value="PUTATIVE (AFU_ORTHOLOGUE AFUA_1G12560)-RELATED"/>
    <property type="match status" value="1"/>
</dbReference>
<comment type="subcellular location">
    <subcellularLocation>
        <location evidence="2">Secreted</location>
    </subcellularLocation>
</comment>
<dbReference type="InterPro" id="IPR005103">
    <property type="entry name" value="AA9_LPMO"/>
</dbReference>
<name>A0A2N5TCN9_9BASI</name>
<feature type="compositionally biased region" description="Acidic residues" evidence="16">
    <location>
        <begin position="377"/>
        <end position="386"/>
    </location>
</feature>
<evidence type="ECO:0000256" key="7">
    <source>
        <dbReference type="ARBA" id="ARBA00023002"/>
    </source>
</evidence>
<evidence type="ECO:0000256" key="12">
    <source>
        <dbReference type="ARBA" id="ARBA00023326"/>
    </source>
</evidence>
<evidence type="ECO:0000256" key="6">
    <source>
        <dbReference type="ARBA" id="ARBA00023001"/>
    </source>
</evidence>
<evidence type="ECO:0000256" key="5">
    <source>
        <dbReference type="ARBA" id="ARBA00022729"/>
    </source>
</evidence>
<keyword evidence="10" id="KW-1015">Disulfide bond</keyword>
<evidence type="ECO:0000256" key="9">
    <source>
        <dbReference type="ARBA" id="ARBA00023033"/>
    </source>
</evidence>